<accession>A0A4D6LFU5</accession>
<sequence length="226" mass="25097">MTDWKEEGESGTHGECRDEGSLARIWYVAWRFLTSRQAMAWADPIGAVLQLVRGREEASFSKLKGNSAIGDLKGEDRMQCWLSKGLVKWKLRYRLNWKGFELRLWFSLLSWRLTAGVSAPSDRNNRGKFCTAWRLATMECFARRCWKNSGAGRALAPGGGQIPPGGLSLTTSGEVRRAGLRAGRFVEVGPRAGSSPFLFVYGDDRVIRYTGADVKTGGADDVQPTE</sequence>
<keyword evidence="2" id="KW-1185">Reference proteome</keyword>
<dbReference type="AlphaFoldDB" id="A0A4D6LFU5"/>
<reference evidence="1 2" key="1">
    <citation type="submission" date="2019-04" db="EMBL/GenBank/DDBJ databases">
        <title>An improved genome assembly and genetic linkage map for asparagus bean, Vigna unguiculata ssp. sesquipedialis.</title>
        <authorList>
            <person name="Xia Q."/>
            <person name="Zhang R."/>
            <person name="Dong Y."/>
        </authorList>
    </citation>
    <scope>NUCLEOTIDE SEQUENCE [LARGE SCALE GENOMIC DNA]</scope>
    <source>
        <tissue evidence="1">Leaf</tissue>
    </source>
</reference>
<proteinExistence type="predicted"/>
<protein>
    <submittedName>
        <fullName evidence="1">Uncharacterized protein</fullName>
    </submittedName>
</protein>
<dbReference type="Proteomes" id="UP000501690">
    <property type="component" value="Linkage Group LG3"/>
</dbReference>
<organism evidence="1 2">
    <name type="scientific">Vigna unguiculata</name>
    <name type="common">Cowpea</name>
    <dbReference type="NCBI Taxonomy" id="3917"/>
    <lineage>
        <taxon>Eukaryota</taxon>
        <taxon>Viridiplantae</taxon>
        <taxon>Streptophyta</taxon>
        <taxon>Embryophyta</taxon>
        <taxon>Tracheophyta</taxon>
        <taxon>Spermatophyta</taxon>
        <taxon>Magnoliopsida</taxon>
        <taxon>eudicotyledons</taxon>
        <taxon>Gunneridae</taxon>
        <taxon>Pentapetalae</taxon>
        <taxon>rosids</taxon>
        <taxon>fabids</taxon>
        <taxon>Fabales</taxon>
        <taxon>Fabaceae</taxon>
        <taxon>Papilionoideae</taxon>
        <taxon>50 kb inversion clade</taxon>
        <taxon>NPAAA clade</taxon>
        <taxon>indigoferoid/millettioid clade</taxon>
        <taxon>Phaseoleae</taxon>
        <taxon>Vigna</taxon>
    </lineage>
</organism>
<dbReference type="EMBL" id="CP039347">
    <property type="protein sequence ID" value="QCD87368.1"/>
    <property type="molecule type" value="Genomic_DNA"/>
</dbReference>
<gene>
    <name evidence="1" type="ORF">DEO72_LG3g1902</name>
</gene>
<evidence type="ECO:0000313" key="1">
    <source>
        <dbReference type="EMBL" id="QCD87368.1"/>
    </source>
</evidence>
<name>A0A4D6LFU5_VIGUN</name>
<evidence type="ECO:0000313" key="2">
    <source>
        <dbReference type="Proteomes" id="UP000501690"/>
    </source>
</evidence>